<evidence type="ECO:0000313" key="3">
    <source>
        <dbReference type="Proteomes" id="UP001293254"/>
    </source>
</evidence>
<dbReference type="Proteomes" id="UP001293254">
    <property type="component" value="Unassembled WGS sequence"/>
</dbReference>
<gene>
    <name evidence="2" type="ORF">Salat_1362300</name>
</gene>
<sequence length="108" mass="11682">MAKTQITFSVLLCLVVFLIGDSLASPQMCNEFIGCTVNINVCKTKCTQKYGGRGMCVAAGPPAPPPAVLHPTRLQKPAKKCCHCKCLFRRKDQRCPTSPRSSTLAINA</sequence>
<organism evidence="2 3">
    <name type="scientific">Sesamum alatum</name>
    <dbReference type="NCBI Taxonomy" id="300844"/>
    <lineage>
        <taxon>Eukaryota</taxon>
        <taxon>Viridiplantae</taxon>
        <taxon>Streptophyta</taxon>
        <taxon>Embryophyta</taxon>
        <taxon>Tracheophyta</taxon>
        <taxon>Spermatophyta</taxon>
        <taxon>Magnoliopsida</taxon>
        <taxon>eudicotyledons</taxon>
        <taxon>Gunneridae</taxon>
        <taxon>Pentapetalae</taxon>
        <taxon>asterids</taxon>
        <taxon>lamiids</taxon>
        <taxon>Lamiales</taxon>
        <taxon>Pedaliaceae</taxon>
        <taxon>Sesamum</taxon>
    </lineage>
</organism>
<keyword evidence="1" id="KW-0732">Signal</keyword>
<evidence type="ECO:0000313" key="2">
    <source>
        <dbReference type="EMBL" id="KAK4430616.1"/>
    </source>
</evidence>
<protein>
    <submittedName>
        <fullName evidence="2">Uncharacterized protein</fullName>
    </submittedName>
</protein>
<keyword evidence="3" id="KW-1185">Reference proteome</keyword>
<name>A0AAE1YI00_9LAMI</name>
<proteinExistence type="predicted"/>
<feature type="signal peptide" evidence="1">
    <location>
        <begin position="1"/>
        <end position="24"/>
    </location>
</feature>
<dbReference type="AlphaFoldDB" id="A0AAE1YI00"/>
<reference evidence="2" key="1">
    <citation type="submission" date="2020-06" db="EMBL/GenBank/DDBJ databases">
        <authorList>
            <person name="Li T."/>
            <person name="Hu X."/>
            <person name="Zhang T."/>
            <person name="Song X."/>
            <person name="Zhang H."/>
            <person name="Dai N."/>
            <person name="Sheng W."/>
            <person name="Hou X."/>
            <person name="Wei L."/>
        </authorList>
    </citation>
    <scope>NUCLEOTIDE SEQUENCE</scope>
    <source>
        <strain evidence="2">3651</strain>
        <tissue evidence="2">Leaf</tissue>
    </source>
</reference>
<accession>A0AAE1YI00</accession>
<comment type="caution">
    <text evidence="2">The sequence shown here is derived from an EMBL/GenBank/DDBJ whole genome shotgun (WGS) entry which is preliminary data.</text>
</comment>
<evidence type="ECO:0000256" key="1">
    <source>
        <dbReference type="SAM" id="SignalP"/>
    </source>
</evidence>
<feature type="chain" id="PRO_5042069547" evidence="1">
    <location>
        <begin position="25"/>
        <end position="108"/>
    </location>
</feature>
<dbReference type="EMBL" id="JACGWO010000004">
    <property type="protein sequence ID" value="KAK4430616.1"/>
    <property type="molecule type" value="Genomic_DNA"/>
</dbReference>
<reference evidence="2" key="2">
    <citation type="journal article" date="2024" name="Plant">
        <title>Genomic evolution and insights into agronomic trait innovations of Sesamum species.</title>
        <authorList>
            <person name="Miao H."/>
            <person name="Wang L."/>
            <person name="Qu L."/>
            <person name="Liu H."/>
            <person name="Sun Y."/>
            <person name="Le M."/>
            <person name="Wang Q."/>
            <person name="Wei S."/>
            <person name="Zheng Y."/>
            <person name="Lin W."/>
            <person name="Duan Y."/>
            <person name="Cao H."/>
            <person name="Xiong S."/>
            <person name="Wang X."/>
            <person name="Wei L."/>
            <person name="Li C."/>
            <person name="Ma Q."/>
            <person name="Ju M."/>
            <person name="Zhao R."/>
            <person name="Li G."/>
            <person name="Mu C."/>
            <person name="Tian Q."/>
            <person name="Mei H."/>
            <person name="Zhang T."/>
            <person name="Gao T."/>
            <person name="Zhang H."/>
        </authorList>
    </citation>
    <scope>NUCLEOTIDE SEQUENCE</scope>
    <source>
        <strain evidence="2">3651</strain>
    </source>
</reference>